<dbReference type="FunFam" id="3.30.230.10:FF:000021">
    <property type="entry name" value="Ribonuclease P protein component"/>
    <property type="match status" value="1"/>
</dbReference>
<dbReference type="Pfam" id="PF00825">
    <property type="entry name" value="Ribonuclease_P"/>
    <property type="match status" value="1"/>
</dbReference>
<keyword evidence="6 7" id="KW-0694">RNA-binding</keyword>
<dbReference type="HAMAP" id="MF_00227">
    <property type="entry name" value="RNase_P"/>
    <property type="match status" value="1"/>
</dbReference>
<keyword evidence="10" id="KW-1185">Reference proteome</keyword>
<comment type="similarity">
    <text evidence="7">Belongs to the RnpA family.</text>
</comment>
<comment type="catalytic activity">
    <reaction evidence="7">
        <text>Endonucleolytic cleavage of RNA, removing 5'-extranucleotides from tRNA precursor.</text>
        <dbReference type="EC" id="3.1.26.5"/>
    </reaction>
</comment>
<evidence type="ECO:0000256" key="3">
    <source>
        <dbReference type="ARBA" id="ARBA00022722"/>
    </source>
</evidence>
<dbReference type="GO" id="GO:0001682">
    <property type="term" value="P:tRNA 5'-leader removal"/>
    <property type="evidence" value="ECO:0007669"/>
    <property type="project" value="UniProtKB-UniRule"/>
</dbReference>
<dbReference type="InterPro" id="IPR014721">
    <property type="entry name" value="Ribsml_uS5_D2-typ_fold_subgr"/>
</dbReference>
<dbReference type="GO" id="GO:0004526">
    <property type="term" value="F:ribonuclease P activity"/>
    <property type="evidence" value="ECO:0007669"/>
    <property type="project" value="UniProtKB-UniRule"/>
</dbReference>
<proteinExistence type="inferred from homology"/>
<comment type="function">
    <text evidence="1 7">RNaseP catalyzes the removal of the 5'-leader sequence from pre-tRNA to produce the mature 5'-terminus. It can also cleave other RNA substrates such as 4.5S RNA. The protein component plays an auxiliary but essential role in vivo by binding to the 5'-leader sequence and broadening the substrate specificity of the ribozyme.</text>
</comment>
<dbReference type="EC" id="3.1.26.5" evidence="7 8"/>
<evidence type="ECO:0000256" key="1">
    <source>
        <dbReference type="ARBA" id="ARBA00002663"/>
    </source>
</evidence>
<keyword evidence="4 7" id="KW-0255">Endonuclease</keyword>
<keyword evidence="2 7" id="KW-0819">tRNA processing</keyword>
<reference evidence="9 10" key="1">
    <citation type="submission" date="2014-12" db="EMBL/GenBank/DDBJ databases">
        <title>Draft genome sequences of 29 type strains of Enterococci.</title>
        <authorList>
            <person name="Zhong Z."/>
            <person name="Sun Z."/>
            <person name="Liu W."/>
            <person name="Zhang W."/>
            <person name="Zhang H."/>
        </authorList>
    </citation>
    <scope>NUCLEOTIDE SEQUENCE [LARGE SCALE GENOMIC DNA]</scope>
    <source>
        <strain evidence="9 10">DSM 15687</strain>
    </source>
</reference>
<comment type="subunit">
    <text evidence="7">Consists of a catalytic RNA component (M1 or rnpB) and a protein subunit.</text>
</comment>
<dbReference type="GO" id="GO:0042781">
    <property type="term" value="F:3'-tRNA processing endoribonuclease activity"/>
    <property type="evidence" value="ECO:0007669"/>
    <property type="project" value="TreeGrafter"/>
</dbReference>
<dbReference type="STRING" id="150033.RV14_GL001448"/>
<dbReference type="AlphaFoldDB" id="A0A1L8WRA2"/>
<dbReference type="InterPro" id="IPR000100">
    <property type="entry name" value="RNase_P"/>
</dbReference>
<protein>
    <recommendedName>
        <fullName evidence="7 8">Ribonuclease P protein component</fullName>
        <shortName evidence="7">RNase P protein</shortName>
        <shortName evidence="7">RNaseP protein</shortName>
        <ecNumber evidence="7 8">3.1.26.5</ecNumber>
    </recommendedName>
    <alternativeName>
        <fullName evidence="7">Protein C5</fullName>
    </alternativeName>
</protein>
<evidence type="ECO:0000313" key="10">
    <source>
        <dbReference type="Proteomes" id="UP000182152"/>
    </source>
</evidence>
<evidence type="ECO:0000256" key="4">
    <source>
        <dbReference type="ARBA" id="ARBA00022759"/>
    </source>
</evidence>
<dbReference type="Gene3D" id="3.30.230.10">
    <property type="match status" value="1"/>
</dbReference>
<evidence type="ECO:0000256" key="5">
    <source>
        <dbReference type="ARBA" id="ARBA00022801"/>
    </source>
</evidence>
<comment type="caution">
    <text evidence="9">The sequence shown here is derived from an EMBL/GenBank/DDBJ whole genome shotgun (WGS) entry which is preliminary data.</text>
</comment>
<keyword evidence="3 7" id="KW-0540">Nuclease</keyword>
<dbReference type="EMBL" id="JXLB01000003">
    <property type="protein sequence ID" value="OJG83570.1"/>
    <property type="molecule type" value="Genomic_DNA"/>
</dbReference>
<dbReference type="Proteomes" id="UP000182152">
    <property type="component" value="Unassembled WGS sequence"/>
</dbReference>
<dbReference type="GO" id="GO:0000049">
    <property type="term" value="F:tRNA binding"/>
    <property type="evidence" value="ECO:0007669"/>
    <property type="project" value="UniProtKB-UniRule"/>
</dbReference>
<sequence>MKKAYRVKKEREFQNVFHTGASFANRKFVVYRLEKKGQLHFRVGLSVGKKVGNAVCRNDVKRKIRAAIYSIKDTIDPELDFIVIARPSVKGLTYDEIRSNLVHVLKLAKIINRKEKSK</sequence>
<evidence type="ECO:0000256" key="6">
    <source>
        <dbReference type="ARBA" id="ARBA00022884"/>
    </source>
</evidence>
<gene>
    <name evidence="7" type="primary">rnpA</name>
    <name evidence="9" type="ORF">RV14_GL001448</name>
</gene>
<organism evidence="9 10">
    <name type="scientific">Enterococcus ratti</name>
    <dbReference type="NCBI Taxonomy" id="150033"/>
    <lineage>
        <taxon>Bacteria</taxon>
        <taxon>Bacillati</taxon>
        <taxon>Bacillota</taxon>
        <taxon>Bacilli</taxon>
        <taxon>Lactobacillales</taxon>
        <taxon>Enterococcaceae</taxon>
        <taxon>Enterococcus</taxon>
    </lineage>
</organism>
<name>A0A1L8WRA2_9ENTE</name>
<accession>A0A1L8WRA2</accession>
<dbReference type="PANTHER" id="PTHR33992:SF1">
    <property type="entry name" value="RIBONUCLEASE P PROTEIN COMPONENT"/>
    <property type="match status" value="1"/>
</dbReference>
<dbReference type="OrthoDB" id="9810867at2"/>
<keyword evidence="5 7" id="KW-0378">Hydrolase</keyword>
<dbReference type="RefSeq" id="WP_071854721.1">
    <property type="nucleotide sequence ID" value="NZ_JXLB01000003.1"/>
</dbReference>
<evidence type="ECO:0000313" key="9">
    <source>
        <dbReference type="EMBL" id="OJG83570.1"/>
    </source>
</evidence>
<dbReference type="InterPro" id="IPR020568">
    <property type="entry name" value="Ribosomal_Su5_D2-typ_SF"/>
</dbReference>
<evidence type="ECO:0000256" key="8">
    <source>
        <dbReference type="NCBIfam" id="TIGR00188"/>
    </source>
</evidence>
<dbReference type="GO" id="GO:0030677">
    <property type="term" value="C:ribonuclease P complex"/>
    <property type="evidence" value="ECO:0007669"/>
    <property type="project" value="TreeGrafter"/>
</dbReference>
<evidence type="ECO:0000256" key="7">
    <source>
        <dbReference type="HAMAP-Rule" id="MF_00227"/>
    </source>
</evidence>
<evidence type="ECO:0000256" key="2">
    <source>
        <dbReference type="ARBA" id="ARBA00022694"/>
    </source>
</evidence>
<dbReference type="PANTHER" id="PTHR33992">
    <property type="entry name" value="RIBONUCLEASE P PROTEIN COMPONENT"/>
    <property type="match status" value="1"/>
</dbReference>
<dbReference type="SUPFAM" id="SSF54211">
    <property type="entry name" value="Ribosomal protein S5 domain 2-like"/>
    <property type="match status" value="1"/>
</dbReference>
<dbReference type="NCBIfam" id="TIGR00188">
    <property type="entry name" value="rnpA"/>
    <property type="match status" value="1"/>
</dbReference>